<evidence type="ECO:0000256" key="8">
    <source>
        <dbReference type="SAM" id="MobiDB-lite"/>
    </source>
</evidence>
<keyword evidence="5 11" id="KW-0418">Kinase</keyword>
<comment type="caution">
    <text evidence="11">The sequence shown here is derived from an EMBL/GenBank/DDBJ whole genome shotgun (WGS) entry which is preliminary data.</text>
</comment>
<reference evidence="11 12" key="1">
    <citation type="journal article" date="2019" name="Int. J. Syst. Evol. Microbiol.">
        <title>The Global Catalogue of Microorganisms (GCM) 10K type strain sequencing project: providing services to taxonomists for standard genome sequencing and annotation.</title>
        <authorList>
            <consortium name="The Broad Institute Genomics Platform"/>
            <consortium name="The Broad Institute Genome Sequencing Center for Infectious Disease"/>
            <person name="Wu L."/>
            <person name="Ma J."/>
        </authorList>
    </citation>
    <scope>NUCLEOTIDE SEQUENCE [LARGE SCALE GENOMIC DNA]</scope>
    <source>
        <strain evidence="11 12">JCM 14902</strain>
    </source>
</reference>
<evidence type="ECO:0000256" key="4">
    <source>
        <dbReference type="ARBA" id="ARBA00022741"/>
    </source>
</evidence>
<evidence type="ECO:0000256" key="3">
    <source>
        <dbReference type="ARBA" id="ARBA00022679"/>
    </source>
</evidence>
<dbReference type="GO" id="GO:0016301">
    <property type="term" value="F:kinase activity"/>
    <property type="evidence" value="ECO:0007669"/>
    <property type="project" value="UniProtKB-KW"/>
</dbReference>
<dbReference type="PROSITE" id="PS00107">
    <property type="entry name" value="PROTEIN_KINASE_ATP"/>
    <property type="match status" value="1"/>
</dbReference>
<dbReference type="PANTHER" id="PTHR43289">
    <property type="entry name" value="MITOGEN-ACTIVATED PROTEIN KINASE KINASE KINASE 20-RELATED"/>
    <property type="match status" value="1"/>
</dbReference>
<dbReference type="PROSITE" id="PS50011">
    <property type="entry name" value="PROTEIN_KINASE_DOM"/>
    <property type="match status" value="1"/>
</dbReference>
<keyword evidence="3" id="KW-0808">Transferase</keyword>
<keyword evidence="12" id="KW-1185">Reference proteome</keyword>
<feature type="region of interest" description="Disordered" evidence="8">
    <location>
        <begin position="376"/>
        <end position="458"/>
    </location>
</feature>
<dbReference type="InterPro" id="IPR008271">
    <property type="entry name" value="Ser/Thr_kinase_AS"/>
</dbReference>
<dbReference type="Gene3D" id="1.10.510.10">
    <property type="entry name" value="Transferase(Phosphotransferase) domain 1"/>
    <property type="match status" value="1"/>
</dbReference>
<protein>
    <recommendedName>
        <fullName evidence="1">non-specific serine/threonine protein kinase</fullName>
        <ecNumber evidence="1">2.7.11.1</ecNumber>
    </recommendedName>
</protein>
<evidence type="ECO:0000256" key="7">
    <source>
        <dbReference type="PROSITE-ProRule" id="PRU10141"/>
    </source>
</evidence>
<organism evidence="11 12">
    <name type="scientific">Microbacterium pumilum</name>
    <dbReference type="NCBI Taxonomy" id="344165"/>
    <lineage>
        <taxon>Bacteria</taxon>
        <taxon>Bacillati</taxon>
        <taxon>Actinomycetota</taxon>
        <taxon>Actinomycetes</taxon>
        <taxon>Micrococcales</taxon>
        <taxon>Microbacteriaceae</taxon>
        <taxon>Microbacterium</taxon>
    </lineage>
</organism>
<dbReference type="EMBL" id="BAAAOH010000001">
    <property type="protein sequence ID" value="GAA1995011.1"/>
    <property type="molecule type" value="Genomic_DNA"/>
</dbReference>
<keyword evidence="4 7" id="KW-0547">Nucleotide-binding</keyword>
<evidence type="ECO:0000313" key="11">
    <source>
        <dbReference type="EMBL" id="GAA1995011.1"/>
    </source>
</evidence>
<keyword evidence="9" id="KW-0812">Transmembrane</keyword>
<keyword evidence="9" id="KW-0472">Membrane</keyword>
<dbReference type="InterPro" id="IPR017441">
    <property type="entry name" value="Protein_kinase_ATP_BS"/>
</dbReference>
<feature type="domain" description="Protein kinase" evidence="10">
    <location>
        <begin position="20"/>
        <end position="280"/>
    </location>
</feature>
<dbReference type="InterPro" id="IPR011009">
    <property type="entry name" value="Kinase-like_dom_sf"/>
</dbReference>
<evidence type="ECO:0000256" key="2">
    <source>
        <dbReference type="ARBA" id="ARBA00022527"/>
    </source>
</evidence>
<dbReference type="PROSITE" id="PS00108">
    <property type="entry name" value="PROTEIN_KINASE_ST"/>
    <property type="match status" value="1"/>
</dbReference>
<dbReference type="EC" id="2.7.11.1" evidence="1"/>
<dbReference type="SMART" id="SM00220">
    <property type="entry name" value="S_TKc"/>
    <property type="match status" value="1"/>
</dbReference>
<dbReference type="PANTHER" id="PTHR43289:SF6">
    <property type="entry name" value="SERINE_THREONINE-PROTEIN KINASE NEKL-3"/>
    <property type="match status" value="1"/>
</dbReference>
<evidence type="ECO:0000313" key="12">
    <source>
        <dbReference type="Proteomes" id="UP001500326"/>
    </source>
</evidence>
<gene>
    <name evidence="11" type="ORF">GCM10009777_33720</name>
</gene>
<dbReference type="RefSeq" id="WP_344064962.1">
    <property type="nucleotide sequence ID" value="NZ_BAAAOH010000001.1"/>
</dbReference>
<evidence type="ECO:0000256" key="5">
    <source>
        <dbReference type="ARBA" id="ARBA00022777"/>
    </source>
</evidence>
<dbReference type="InterPro" id="IPR000719">
    <property type="entry name" value="Prot_kinase_dom"/>
</dbReference>
<name>A0ABN2SZA2_9MICO</name>
<feature type="binding site" evidence="7">
    <location>
        <position position="49"/>
    </location>
    <ligand>
        <name>ATP</name>
        <dbReference type="ChEBI" id="CHEBI:30616"/>
    </ligand>
</feature>
<sequence>MIQVRERGDVSTGELLGGRYRLQERIGEGGMARVYRADDEMLGRTVAVKIMRGPLDGLGAIERARSETRVLASLNHHGLVTLFDGHISEDDDSYLVMEFVEGITLQERIHRGAIQPAEAASLAVDIAEALHAAHSAGIVHRDIKPSNLLLTKSPLPGHEWRAKIADFGIACLQDSTRLTTPGIMVGTVAYIAPEQARGAAPAPAADIYALGLVLLETLTGTRPFADAEGIGAVVARLQGPPAIPDDLDEGWRRLIRGMTAMLPADRPTALEVAVAAAPLASKSAAPESPFDSVDEPTGYIPDAAPVRTTAVLPVDASVTAIAPVTVAHGAVAPQPALRTRTRRKRPRAILGGALLALIVTASIFGAVVWASAPQGVPEPLPSSPVEEMIEPSVAPTPADEDTATDDVSGDSGTDVPVTVTDDGNGAVNPGAGNGNGNGNKGGAGNNGNGKAKGKGKNG</sequence>
<dbReference type="Proteomes" id="UP001500326">
    <property type="component" value="Unassembled WGS sequence"/>
</dbReference>
<keyword evidence="6 7" id="KW-0067">ATP-binding</keyword>
<evidence type="ECO:0000256" key="1">
    <source>
        <dbReference type="ARBA" id="ARBA00012513"/>
    </source>
</evidence>
<feature type="compositionally biased region" description="Acidic residues" evidence="8">
    <location>
        <begin position="398"/>
        <end position="408"/>
    </location>
</feature>
<feature type="transmembrane region" description="Helical" evidence="9">
    <location>
        <begin position="348"/>
        <end position="372"/>
    </location>
</feature>
<keyword evidence="9" id="KW-1133">Transmembrane helix</keyword>
<evidence type="ECO:0000256" key="6">
    <source>
        <dbReference type="ARBA" id="ARBA00022840"/>
    </source>
</evidence>
<evidence type="ECO:0000259" key="10">
    <source>
        <dbReference type="PROSITE" id="PS50011"/>
    </source>
</evidence>
<keyword evidence="2" id="KW-0723">Serine/threonine-protein kinase</keyword>
<dbReference type="CDD" id="cd14014">
    <property type="entry name" value="STKc_PknB_like"/>
    <property type="match status" value="1"/>
</dbReference>
<dbReference type="SUPFAM" id="SSF56112">
    <property type="entry name" value="Protein kinase-like (PK-like)"/>
    <property type="match status" value="1"/>
</dbReference>
<dbReference type="Gene3D" id="3.30.200.20">
    <property type="entry name" value="Phosphorylase Kinase, domain 1"/>
    <property type="match status" value="1"/>
</dbReference>
<dbReference type="Pfam" id="PF00069">
    <property type="entry name" value="Pkinase"/>
    <property type="match status" value="1"/>
</dbReference>
<accession>A0ABN2SZA2</accession>
<feature type="compositionally biased region" description="Gly residues" evidence="8">
    <location>
        <begin position="431"/>
        <end position="447"/>
    </location>
</feature>
<proteinExistence type="predicted"/>
<evidence type="ECO:0000256" key="9">
    <source>
        <dbReference type="SAM" id="Phobius"/>
    </source>
</evidence>